<dbReference type="EMBL" id="FMJE01000003">
    <property type="protein sequence ID" value="SCM79792.1"/>
    <property type="molecule type" value="Genomic_DNA"/>
</dbReference>
<dbReference type="GO" id="GO:0003677">
    <property type="term" value="F:DNA binding"/>
    <property type="evidence" value="ECO:0007669"/>
    <property type="project" value="InterPro"/>
</dbReference>
<dbReference type="GO" id="GO:0008833">
    <property type="term" value="F:deoxyribonuclease IV (phage-T4-induced) activity"/>
    <property type="evidence" value="ECO:0007669"/>
    <property type="project" value="UniProtKB-EC"/>
</dbReference>
<dbReference type="SMART" id="SM00518">
    <property type="entry name" value="AP2Ec"/>
    <property type="match status" value="1"/>
</dbReference>
<dbReference type="InterPro" id="IPR001719">
    <property type="entry name" value="AP_endonuc_2"/>
</dbReference>
<dbReference type="GO" id="GO:0006284">
    <property type="term" value="P:base-excision repair"/>
    <property type="evidence" value="ECO:0007669"/>
    <property type="project" value="TreeGrafter"/>
</dbReference>
<keyword evidence="2" id="KW-0255">Endonuclease</keyword>
<accession>A0A212LQJ8</accession>
<dbReference type="SUPFAM" id="SSF51658">
    <property type="entry name" value="Xylose isomerase-like"/>
    <property type="match status" value="1"/>
</dbReference>
<evidence type="ECO:0000259" key="1">
    <source>
        <dbReference type="Pfam" id="PF01261"/>
    </source>
</evidence>
<dbReference type="GO" id="GO:0003906">
    <property type="term" value="F:DNA-(apurinic or apyrimidinic site) endonuclease activity"/>
    <property type="evidence" value="ECO:0007669"/>
    <property type="project" value="TreeGrafter"/>
</dbReference>
<dbReference type="InterPro" id="IPR013022">
    <property type="entry name" value="Xyl_isomerase-like_TIM-brl"/>
</dbReference>
<dbReference type="Pfam" id="PF01261">
    <property type="entry name" value="AP_endonuc_2"/>
    <property type="match status" value="1"/>
</dbReference>
<reference evidence="2" key="1">
    <citation type="submission" date="2016-08" db="EMBL/GenBank/DDBJ databases">
        <authorList>
            <person name="Seilhamer J.J."/>
        </authorList>
    </citation>
    <scope>NUCLEOTIDE SEQUENCE</scope>
    <source>
        <strain evidence="2">86</strain>
    </source>
</reference>
<name>A0A212LQJ8_9FIRM</name>
<sequence length="289" mass="31828">MFAQFGPAGNPDAFYEAGFKSSADMPKWLAGLTLNAYEYQCSRGVNIKQSTAELVGQEAARYGVKLSIHAPYYISLATEDEATASNTERHFLRSLEVAKWMGADRIVFHIGGSGKGIDRRQALERAKRSFAKVLEQAEQAGLAGPNLLPETMGKQNQLGSLDEVLELCKMAEWVRPAVDFGHLHAVTGGQYTTSQEFAAVFDKIGEVLGEEAAKQLHIHFSPIEFTKGGEKRHWSFGDPFGPPHEPLLAVIADRGYTPRIICESAGTQAKDAKTMQVFYQKLLKKDFSV</sequence>
<dbReference type="EC" id="3.1.21.2" evidence="2"/>
<evidence type="ECO:0000313" key="2">
    <source>
        <dbReference type="EMBL" id="SCM79792.1"/>
    </source>
</evidence>
<dbReference type="GO" id="GO:0008081">
    <property type="term" value="F:phosphoric diester hydrolase activity"/>
    <property type="evidence" value="ECO:0007669"/>
    <property type="project" value="TreeGrafter"/>
</dbReference>
<dbReference type="PANTHER" id="PTHR21445:SF0">
    <property type="entry name" value="APURINIC-APYRIMIDINIC ENDONUCLEASE"/>
    <property type="match status" value="1"/>
</dbReference>
<proteinExistence type="predicted"/>
<dbReference type="InterPro" id="IPR036237">
    <property type="entry name" value="Xyl_isomerase-like_sf"/>
</dbReference>
<dbReference type="Gene3D" id="3.20.20.150">
    <property type="entry name" value="Divalent-metal-dependent TIM barrel enzymes"/>
    <property type="match status" value="1"/>
</dbReference>
<dbReference type="RefSeq" id="WP_075755789.1">
    <property type="nucleotide sequence ID" value="NZ_LT608335.1"/>
</dbReference>
<keyword evidence="2" id="KW-0378">Hydrolase</keyword>
<protein>
    <submittedName>
        <fullName evidence="2">Endonuclease IV</fullName>
        <ecNumber evidence="2">3.1.21.2</ecNumber>
    </submittedName>
</protein>
<feature type="domain" description="Xylose isomerase-like TIM barrel" evidence="1">
    <location>
        <begin position="43"/>
        <end position="267"/>
    </location>
</feature>
<dbReference type="GO" id="GO:0008270">
    <property type="term" value="F:zinc ion binding"/>
    <property type="evidence" value="ECO:0007669"/>
    <property type="project" value="InterPro"/>
</dbReference>
<dbReference type="PANTHER" id="PTHR21445">
    <property type="entry name" value="ENDONUCLEASE IV ENDODEOXYRIBONUCLEASE IV"/>
    <property type="match status" value="1"/>
</dbReference>
<gene>
    <name evidence="2" type="primary">nfo</name>
    <name evidence="2" type="ORF">KL86SPO_30096</name>
</gene>
<dbReference type="AlphaFoldDB" id="A0A212LQJ8"/>
<organism evidence="2">
    <name type="scientific">uncultured Sporomusa sp</name>
    <dbReference type="NCBI Taxonomy" id="307249"/>
    <lineage>
        <taxon>Bacteria</taxon>
        <taxon>Bacillati</taxon>
        <taxon>Bacillota</taxon>
        <taxon>Negativicutes</taxon>
        <taxon>Selenomonadales</taxon>
        <taxon>Sporomusaceae</taxon>
        <taxon>Sporomusa</taxon>
        <taxon>environmental samples</taxon>
    </lineage>
</organism>
<keyword evidence="2" id="KW-0540">Nuclease</keyword>